<dbReference type="AlphaFoldDB" id="W6MEH8"/>
<protein>
    <submittedName>
        <fullName evidence="2">Uncharacterized protein</fullName>
    </submittedName>
</protein>
<accession>W6MEH8</accession>
<evidence type="ECO:0000313" key="3">
    <source>
        <dbReference type="Proteomes" id="UP000035760"/>
    </source>
</evidence>
<gene>
    <name evidence="2" type="ORF">BN873_p20018</name>
</gene>
<keyword evidence="3" id="KW-1185">Reference proteome</keyword>
<dbReference type="OrthoDB" id="5564910at2"/>
<dbReference type="RefSeq" id="WP_048676986.1">
    <property type="nucleotide sequence ID" value="NZ_CBTJ020000114.1"/>
</dbReference>
<keyword evidence="1" id="KW-0732">Signal</keyword>
<comment type="caution">
    <text evidence="2">The sequence shown here is derived from an EMBL/GenBank/DDBJ whole genome shotgun (WGS) entry which is preliminary data.</text>
</comment>
<dbReference type="EMBL" id="CBTJ020000114">
    <property type="protein sequence ID" value="CDI04638.1"/>
    <property type="molecule type" value="Genomic_DNA"/>
</dbReference>
<sequence>MKRGLLLVMLLPTVAAAWEEEPALAFILAYHPVVTAQRDVATAYRPPSLTRRVMEHTSFYVRAASGTSSTVSEGGDTTTSSPLTVGIQVNIPLASPREQREYAQQALAESVRIDEVRGRALADLGKLRELEAEHAAVRERLDFHRSKADWLQERIQKGYEGDVEKLWETAQKQNAEAAAVKRLELLLDAQRRQVAHTAGAQWEPLLKYLANQGRLPE</sequence>
<organism evidence="2 3">
    <name type="scientific">Candidatus Competibacter denitrificans Run_A_D11</name>
    <dbReference type="NCBI Taxonomy" id="1400863"/>
    <lineage>
        <taxon>Bacteria</taxon>
        <taxon>Pseudomonadati</taxon>
        <taxon>Pseudomonadota</taxon>
        <taxon>Gammaproteobacteria</taxon>
        <taxon>Candidatus Competibacteraceae</taxon>
        <taxon>Candidatus Competibacter</taxon>
    </lineage>
</organism>
<dbReference type="Proteomes" id="UP000035760">
    <property type="component" value="Unassembled WGS sequence"/>
</dbReference>
<feature type="chain" id="PRO_5004880465" evidence="1">
    <location>
        <begin position="18"/>
        <end position="217"/>
    </location>
</feature>
<feature type="signal peptide" evidence="1">
    <location>
        <begin position="1"/>
        <end position="17"/>
    </location>
</feature>
<evidence type="ECO:0000313" key="2">
    <source>
        <dbReference type="EMBL" id="CDI04638.1"/>
    </source>
</evidence>
<reference evidence="2" key="1">
    <citation type="submission" date="2013-07" db="EMBL/GenBank/DDBJ databases">
        <authorList>
            <person name="McIlroy S."/>
        </authorList>
    </citation>
    <scope>NUCLEOTIDE SEQUENCE [LARGE SCALE GENOMIC DNA]</scope>
    <source>
        <strain evidence="2">Run_A_D11</strain>
    </source>
</reference>
<reference evidence="2" key="2">
    <citation type="submission" date="2014-03" db="EMBL/GenBank/DDBJ databases">
        <title>Candidatus Competibacter-lineage genomes retrieved from metagenomes reveal functional metabolic diversity.</title>
        <authorList>
            <person name="McIlroy S.J."/>
            <person name="Albertsen M."/>
            <person name="Andresen E.K."/>
            <person name="Saunders A.M."/>
            <person name="Kristiansen R."/>
            <person name="Stokholm-Bjerregaard M."/>
            <person name="Nielsen K.L."/>
            <person name="Nielsen P.H."/>
        </authorList>
    </citation>
    <scope>NUCLEOTIDE SEQUENCE</scope>
    <source>
        <strain evidence="2">Run_A_D11</strain>
    </source>
</reference>
<name>W6MEH8_9GAMM</name>
<proteinExistence type="predicted"/>
<evidence type="ECO:0000256" key="1">
    <source>
        <dbReference type="SAM" id="SignalP"/>
    </source>
</evidence>